<dbReference type="GeneID" id="73344187"/>
<organism evidence="2 3">
    <name type="scientific">Colletotrichum lupini</name>
    <dbReference type="NCBI Taxonomy" id="145971"/>
    <lineage>
        <taxon>Eukaryota</taxon>
        <taxon>Fungi</taxon>
        <taxon>Dikarya</taxon>
        <taxon>Ascomycota</taxon>
        <taxon>Pezizomycotina</taxon>
        <taxon>Sordariomycetes</taxon>
        <taxon>Hypocreomycetidae</taxon>
        <taxon>Glomerellales</taxon>
        <taxon>Glomerellaceae</taxon>
        <taxon>Colletotrichum</taxon>
        <taxon>Colletotrichum acutatum species complex</taxon>
    </lineage>
</organism>
<feature type="region of interest" description="Disordered" evidence="1">
    <location>
        <begin position="170"/>
        <end position="189"/>
    </location>
</feature>
<reference evidence="2" key="1">
    <citation type="journal article" date="2021" name="Mol. Plant Microbe Interact.">
        <title>Complete Genome Sequence of the Plant-Pathogenic Fungus Colletotrichum lupini.</title>
        <authorList>
            <person name="Baroncelli R."/>
            <person name="Pensec F."/>
            <person name="Da Lio D."/>
            <person name="Boufleur T."/>
            <person name="Vicente I."/>
            <person name="Sarrocco S."/>
            <person name="Picot A."/>
            <person name="Baraldi E."/>
            <person name="Sukno S."/>
            <person name="Thon M."/>
            <person name="Le Floch G."/>
        </authorList>
    </citation>
    <scope>NUCLEOTIDE SEQUENCE</scope>
    <source>
        <strain evidence="2">IMI 504893</strain>
    </source>
</reference>
<sequence>MSCHFNLLPPSRMIALIYVEIDSKKLLTTCYTPSNFVFEGYIETSSHMEGNRFTYQHRDTPKLCSKDFLNSTQASSREAFFLCISRVPVQSRPVHPFGRRKRHQSSSSISFPISMPFLKSLTTKPDQICPLTLLKTIIHTHTLPQLTPLQCLSQMQKLFFETRNQQRALVTPTHDKRGTVEPERENMYS</sequence>
<dbReference type="AlphaFoldDB" id="A0A9Q8SWG0"/>
<proteinExistence type="predicted"/>
<dbReference type="RefSeq" id="XP_049146322.1">
    <property type="nucleotide sequence ID" value="XM_049289177.1"/>
</dbReference>
<evidence type="ECO:0000313" key="3">
    <source>
        <dbReference type="Proteomes" id="UP000830671"/>
    </source>
</evidence>
<evidence type="ECO:0000256" key="1">
    <source>
        <dbReference type="SAM" id="MobiDB-lite"/>
    </source>
</evidence>
<protein>
    <submittedName>
        <fullName evidence="2">Uncharacterized protein</fullName>
    </submittedName>
</protein>
<name>A0A9Q8SWG0_9PEZI</name>
<evidence type="ECO:0000313" key="2">
    <source>
        <dbReference type="EMBL" id="UQC84705.1"/>
    </source>
</evidence>
<feature type="compositionally biased region" description="Basic and acidic residues" evidence="1">
    <location>
        <begin position="173"/>
        <end position="189"/>
    </location>
</feature>
<dbReference type="EMBL" id="CP019477">
    <property type="protein sequence ID" value="UQC84705.1"/>
    <property type="molecule type" value="Genomic_DNA"/>
</dbReference>
<dbReference type="Proteomes" id="UP000830671">
    <property type="component" value="Chromosome 5"/>
</dbReference>
<accession>A0A9Q8SWG0</accession>
<keyword evidence="3" id="KW-1185">Reference proteome</keyword>
<dbReference type="KEGG" id="clup:CLUP02_10201"/>
<gene>
    <name evidence="2" type="ORF">CLUP02_10201</name>
</gene>